<dbReference type="InterPro" id="IPR003594">
    <property type="entry name" value="HATPase_dom"/>
</dbReference>
<dbReference type="InterPro" id="IPR036890">
    <property type="entry name" value="HATPase_C_sf"/>
</dbReference>
<dbReference type="InterPro" id="IPR005467">
    <property type="entry name" value="His_kinase_dom"/>
</dbReference>
<dbReference type="GO" id="GO:0009927">
    <property type="term" value="F:histidine phosphotransfer kinase activity"/>
    <property type="evidence" value="ECO:0007669"/>
    <property type="project" value="TreeGrafter"/>
</dbReference>
<keyword evidence="7" id="KW-1185">Reference proteome</keyword>
<evidence type="ECO:0000256" key="2">
    <source>
        <dbReference type="ARBA" id="ARBA00012438"/>
    </source>
</evidence>
<dbReference type="FunFam" id="3.30.565.10:FF:000030">
    <property type="entry name" value="Ethylene receptor 1"/>
    <property type="match status" value="1"/>
</dbReference>
<evidence type="ECO:0000313" key="7">
    <source>
        <dbReference type="Proteomes" id="UP001234989"/>
    </source>
</evidence>
<dbReference type="SUPFAM" id="SSF55874">
    <property type="entry name" value="ATPase domain of HSP90 chaperone/DNA topoisomerase II/histidine kinase"/>
    <property type="match status" value="1"/>
</dbReference>
<evidence type="ECO:0000256" key="4">
    <source>
        <dbReference type="ARBA" id="ARBA00022777"/>
    </source>
</evidence>
<dbReference type="InterPro" id="IPR004358">
    <property type="entry name" value="Sig_transdc_His_kin-like_C"/>
</dbReference>
<evidence type="ECO:0000259" key="5">
    <source>
        <dbReference type="PROSITE" id="PS50109"/>
    </source>
</evidence>
<dbReference type="PRINTS" id="PR00344">
    <property type="entry name" value="BCTRLSENSOR"/>
</dbReference>
<gene>
    <name evidence="6" type="ORF">MTR67_041039</name>
</gene>
<dbReference type="PANTHER" id="PTHR43047">
    <property type="entry name" value="TWO-COMPONENT HISTIDINE PROTEIN KINASE"/>
    <property type="match status" value="1"/>
</dbReference>
<accession>A0AAF0ULX7</accession>
<reference evidence="6" key="1">
    <citation type="submission" date="2023-08" db="EMBL/GenBank/DDBJ databases">
        <title>A de novo genome assembly of Solanum verrucosum Schlechtendal, a Mexican diploid species geographically isolated from the other diploid A-genome species in potato relatives.</title>
        <authorList>
            <person name="Hosaka K."/>
        </authorList>
    </citation>
    <scope>NUCLEOTIDE SEQUENCE</scope>
    <source>
        <tissue evidence="6">Young leaves</tissue>
    </source>
</reference>
<comment type="catalytic activity">
    <reaction evidence="1">
        <text>ATP + protein L-histidine = ADP + protein N-phospho-L-histidine.</text>
        <dbReference type="EC" id="2.7.13.3"/>
    </reaction>
</comment>
<evidence type="ECO:0000256" key="1">
    <source>
        <dbReference type="ARBA" id="ARBA00000085"/>
    </source>
</evidence>
<evidence type="ECO:0000256" key="3">
    <source>
        <dbReference type="ARBA" id="ARBA00022679"/>
    </source>
</evidence>
<protein>
    <recommendedName>
        <fullName evidence="2">histidine kinase</fullName>
        <ecNumber evidence="2">2.7.13.3</ecNumber>
    </recommendedName>
</protein>
<keyword evidence="4" id="KW-0418">Kinase</keyword>
<dbReference type="GO" id="GO:0000155">
    <property type="term" value="F:phosphorelay sensor kinase activity"/>
    <property type="evidence" value="ECO:0007669"/>
    <property type="project" value="TreeGrafter"/>
</dbReference>
<name>A0AAF0ULX7_SOLVR</name>
<sequence length="189" mass="21436">MFFLFPSDCPMSCRTESPFGFSYFYCCGRFTLQFWILLISSRVEYHSEKEIYIIHLKINPFQIMFLQVRDTGCGISPQDIPLVFTKFAEARPTSNRSTGGEGLGLAICRRFIQLMKGNIWIESEGSGKGTTVTFVVKLGICNHPSALPLLPVPPRGRLNKGSDDLFRYRQFRGDDGGISVNAQRYQRSL</sequence>
<keyword evidence="3" id="KW-0808">Transferase</keyword>
<feature type="domain" description="Histidine kinase" evidence="5">
    <location>
        <begin position="38"/>
        <end position="140"/>
    </location>
</feature>
<dbReference type="Pfam" id="PF02518">
    <property type="entry name" value="HATPase_c"/>
    <property type="match status" value="1"/>
</dbReference>
<dbReference type="AlphaFoldDB" id="A0AAF0ULX7"/>
<dbReference type="EMBL" id="CP133620">
    <property type="protein sequence ID" value="WMV47654.1"/>
    <property type="molecule type" value="Genomic_DNA"/>
</dbReference>
<dbReference type="SMART" id="SM00387">
    <property type="entry name" value="HATPase_c"/>
    <property type="match status" value="1"/>
</dbReference>
<dbReference type="Proteomes" id="UP001234989">
    <property type="component" value="Chromosome 9"/>
</dbReference>
<dbReference type="Gene3D" id="3.30.565.10">
    <property type="entry name" value="Histidine kinase-like ATPase, C-terminal domain"/>
    <property type="match status" value="1"/>
</dbReference>
<dbReference type="PROSITE" id="PS50109">
    <property type="entry name" value="HIS_KIN"/>
    <property type="match status" value="1"/>
</dbReference>
<dbReference type="GO" id="GO:0005886">
    <property type="term" value="C:plasma membrane"/>
    <property type="evidence" value="ECO:0007669"/>
    <property type="project" value="TreeGrafter"/>
</dbReference>
<dbReference type="PANTHER" id="PTHR43047:SF72">
    <property type="entry name" value="OSMOSENSING HISTIDINE PROTEIN KINASE SLN1"/>
    <property type="match status" value="1"/>
</dbReference>
<organism evidence="6 7">
    <name type="scientific">Solanum verrucosum</name>
    <dbReference type="NCBI Taxonomy" id="315347"/>
    <lineage>
        <taxon>Eukaryota</taxon>
        <taxon>Viridiplantae</taxon>
        <taxon>Streptophyta</taxon>
        <taxon>Embryophyta</taxon>
        <taxon>Tracheophyta</taxon>
        <taxon>Spermatophyta</taxon>
        <taxon>Magnoliopsida</taxon>
        <taxon>eudicotyledons</taxon>
        <taxon>Gunneridae</taxon>
        <taxon>Pentapetalae</taxon>
        <taxon>asterids</taxon>
        <taxon>lamiids</taxon>
        <taxon>Solanales</taxon>
        <taxon>Solanaceae</taxon>
        <taxon>Solanoideae</taxon>
        <taxon>Solaneae</taxon>
        <taxon>Solanum</taxon>
    </lineage>
</organism>
<evidence type="ECO:0000313" key="6">
    <source>
        <dbReference type="EMBL" id="WMV47654.1"/>
    </source>
</evidence>
<proteinExistence type="predicted"/>
<dbReference type="EC" id="2.7.13.3" evidence="2"/>